<dbReference type="Proteomes" id="UP000249789">
    <property type="component" value="Unassembled WGS sequence"/>
</dbReference>
<sequence length="330" mass="37892">MDSKDTVKRRACLPLNLYQEWDDEEDLAYKTILVSLVEGDLDPSEAARQIDAVLLQRYAARYDLLRSGPNPYQLTPEEVTRGLTSIHQVASSAWCQVKMIFQWIAVLCSACPPGHPAQDRIILFLEALRAMPLHHVTSLGPKSNEGKDMEPFEEMPLWPLGKNWCGSADAFRREVPPCAYRCTHRNLKARAGRMICDEEHFRWRNFQSAIARITVLGLVECRFLCSLENIIPGGRQYAPSKTTEIACDLFAGVQWILLHGKYVYAQCKKRDKVTDPVRQMWSMERWGLWKQLFLRIVSGEIRRFDMDIKQQAELALLRMTACEEGEGVRC</sequence>
<dbReference type="Pfam" id="PF12311">
    <property type="entry name" value="DUF3632"/>
    <property type="match status" value="1"/>
</dbReference>
<evidence type="ECO:0000313" key="1">
    <source>
        <dbReference type="EMBL" id="RAK75426.1"/>
    </source>
</evidence>
<dbReference type="RefSeq" id="XP_040799436.1">
    <property type="nucleotide sequence ID" value="XM_040949465.1"/>
</dbReference>
<organism evidence="1 2">
    <name type="scientific">Aspergillus fijiensis CBS 313.89</name>
    <dbReference type="NCBI Taxonomy" id="1448319"/>
    <lineage>
        <taxon>Eukaryota</taxon>
        <taxon>Fungi</taxon>
        <taxon>Dikarya</taxon>
        <taxon>Ascomycota</taxon>
        <taxon>Pezizomycotina</taxon>
        <taxon>Eurotiomycetes</taxon>
        <taxon>Eurotiomycetidae</taxon>
        <taxon>Eurotiales</taxon>
        <taxon>Aspergillaceae</taxon>
        <taxon>Aspergillus</taxon>
    </lineage>
</organism>
<dbReference type="EMBL" id="KZ824657">
    <property type="protein sequence ID" value="RAK75426.1"/>
    <property type="molecule type" value="Genomic_DNA"/>
</dbReference>
<protein>
    <submittedName>
        <fullName evidence="1">Uncharacterized protein</fullName>
    </submittedName>
</protein>
<name>A0A8G1RRK2_9EURO</name>
<proteinExistence type="predicted"/>
<dbReference type="InterPro" id="IPR022085">
    <property type="entry name" value="OpdG"/>
</dbReference>
<reference evidence="1 2" key="1">
    <citation type="submission" date="2018-02" db="EMBL/GenBank/DDBJ databases">
        <title>The genomes of Aspergillus section Nigri reveals drivers in fungal speciation.</title>
        <authorList>
            <consortium name="DOE Joint Genome Institute"/>
            <person name="Vesth T.C."/>
            <person name="Nybo J."/>
            <person name="Theobald S."/>
            <person name="Brandl J."/>
            <person name="Frisvad J.C."/>
            <person name="Nielsen K.F."/>
            <person name="Lyhne E.K."/>
            <person name="Kogle M.E."/>
            <person name="Kuo A."/>
            <person name="Riley R."/>
            <person name="Clum A."/>
            <person name="Nolan M."/>
            <person name="Lipzen A."/>
            <person name="Salamov A."/>
            <person name="Henrissat B."/>
            <person name="Wiebenga A."/>
            <person name="De vries R.P."/>
            <person name="Grigoriev I.V."/>
            <person name="Mortensen U.H."/>
            <person name="Andersen M.R."/>
            <person name="Baker S.E."/>
        </authorList>
    </citation>
    <scope>NUCLEOTIDE SEQUENCE [LARGE SCALE GENOMIC DNA]</scope>
    <source>
        <strain evidence="1 2">CBS 313.89</strain>
    </source>
</reference>
<keyword evidence="2" id="KW-1185">Reference proteome</keyword>
<gene>
    <name evidence="1" type="ORF">BO72DRAFT_513335</name>
</gene>
<dbReference type="OrthoDB" id="3350591at2759"/>
<dbReference type="GeneID" id="63866799"/>
<dbReference type="VEuPathDB" id="FungiDB:BO72DRAFT_513335"/>
<accession>A0A8G1RRK2</accession>
<dbReference type="AlphaFoldDB" id="A0A8G1RRK2"/>
<evidence type="ECO:0000313" key="2">
    <source>
        <dbReference type="Proteomes" id="UP000249789"/>
    </source>
</evidence>